<comment type="caution">
    <text evidence="1">The sequence shown here is derived from an EMBL/GenBank/DDBJ whole genome shotgun (WGS) entry which is preliminary data.</text>
</comment>
<keyword evidence="2" id="KW-1185">Reference proteome</keyword>
<evidence type="ECO:0000313" key="2">
    <source>
        <dbReference type="Proteomes" id="UP001580430"/>
    </source>
</evidence>
<evidence type="ECO:0000313" key="1">
    <source>
        <dbReference type="EMBL" id="MFB5758944.1"/>
    </source>
</evidence>
<organism evidence="1 2">
    <name type="scientific">Paenibacillus medicaginis</name>
    <dbReference type="NCBI Taxonomy" id="1470560"/>
    <lineage>
        <taxon>Bacteria</taxon>
        <taxon>Bacillati</taxon>
        <taxon>Bacillota</taxon>
        <taxon>Bacilli</taxon>
        <taxon>Bacillales</taxon>
        <taxon>Paenibacillaceae</taxon>
        <taxon>Paenibacillus</taxon>
    </lineage>
</organism>
<reference evidence="1 2" key="1">
    <citation type="submission" date="2024-09" db="EMBL/GenBank/DDBJ databases">
        <title>Paenibacillus zeirhizospherea sp. nov., isolated from surface of the maize (Zea mays) roots in a horticulture field, Hungary.</title>
        <authorList>
            <person name="Marton D."/>
            <person name="Farkas M."/>
            <person name="Bedics A."/>
            <person name="Toth E."/>
            <person name="Tancsics A."/>
            <person name="Boka K."/>
            <person name="Marati G."/>
            <person name="Kriszt B."/>
            <person name="Cserhati M."/>
        </authorList>
    </citation>
    <scope>NUCLEOTIDE SEQUENCE [LARGE SCALE GENOMIC DNA]</scope>
    <source>
        <strain evidence="1 2">JCM 18446</strain>
    </source>
</reference>
<proteinExistence type="predicted"/>
<sequence length="78" mass="9149">MDKKYAIARENSKGQTEFLQNLYGDDCYTDDLGCVLELDEVSARLHLIDDEYVIELRYDEDGCIEDFVRIEGRKNNHE</sequence>
<dbReference type="RefSeq" id="WP_375518196.1">
    <property type="nucleotide sequence ID" value="NZ_JBHIRY010000001.1"/>
</dbReference>
<name>A0ABV5BUH6_9BACL</name>
<gene>
    <name evidence="1" type="ORF">ACE5LO_00925</name>
</gene>
<dbReference type="Proteomes" id="UP001580430">
    <property type="component" value="Unassembled WGS sequence"/>
</dbReference>
<accession>A0ABV5BUH6</accession>
<protein>
    <submittedName>
        <fullName evidence="1">Uncharacterized protein</fullName>
    </submittedName>
</protein>
<dbReference type="EMBL" id="JBHIRY010000001">
    <property type="protein sequence ID" value="MFB5758944.1"/>
    <property type="molecule type" value="Genomic_DNA"/>
</dbReference>